<dbReference type="AlphaFoldDB" id="A0AAF1KU00"/>
<dbReference type="Proteomes" id="UP000249499">
    <property type="component" value="Plasmid pRt1078"/>
</dbReference>
<evidence type="ECO:0000259" key="5">
    <source>
        <dbReference type="Pfam" id="PF13407"/>
    </source>
</evidence>
<gene>
    <name evidence="6" type="ORF">PR017_18265</name>
</gene>
<keyword evidence="3 4" id="KW-0732">Signal</keyword>
<dbReference type="EMBL" id="CP117256">
    <property type="protein sequence ID" value="WFR97855.1"/>
    <property type="molecule type" value="Genomic_DNA"/>
</dbReference>
<evidence type="ECO:0000256" key="2">
    <source>
        <dbReference type="ARBA" id="ARBA00007639"/>
    </source>
</evidence>
<accession>A0AAF1KU00</accession>
<geneLocation type="plasmid" evidence="6 7">
    <name>pRt1078</name>
</geneLocation>
<reference evidence="7" key="2">
    <citation type="journal article" date="2023" name="MicrobiologyOpen">
        <title>Genomics of the tumorigenes clade of the family Rhizobiaceae and description of Rhizobium rhododendri sp. nov.</title>
        <authorList>
            <person name="Kuzmanovic N."/>
            <person name="diCenzo G.C."/>
            <person name="Bunk B."/>
            <person name="Sproeer C."/>
            <person name="Fruehling A."/>
            <person name="Neumann-Schaal M."/>
            <person name="Overmann J."/>
            <person name="Smalla K."/>
        </authorList>
    </citation>
    <scope>NUCLEOTIDE SEQUENCE [LARGE SCALE GENOMIC DNA]</scope>
    <source>
        <strain evidence="7">1078</strain>
        <plasmid evidence="7">pRt1078</plasmid>
    </source>
</reference>
<sequence>MRKIPLILSAACLYYSAASAETIGVSMANMDKFQTALAAGITDHGAKIPGVKITMESAGGDAAKQMETVKKFVADKVDALIVGPADGDMGAELSKIASDAKIPLVYVNNEPANLAELPEKQTLVASDEKDSGTLQTKEVCRQLHGKGNVVILMGELFHAAARKRTDDVAEVLATDDCKQIHVVERQAANWSPQLAEFQMQEWMTAGVKFDAVIANNDEMALGAIKALKKANVPMNKVVVAGVDATDDALAAIGRGDLDVTILQNAAGQGSGSVDAALKLIKGESVPKTIYIPFELVTADNVAKYLPKSQ</sequence>
<evidence type="ECO:0000313" key="7">
    <source>
        <dbReference type="Proteomes" id="UP000249499"/>
    </source>
</evidence>
<dbReference type="Pfam" id="PF13407">
    <property type="entry name" value="Peripla_BP_4"/>
    <property type="match status" value="1"/>
</dbReference>
<dbReference type="GO" id="GO:0030246">
    <property type="term" value="F:carbohydrate binding"/>
    <property type="evidence" value="ECO:0007669"/>
    <property type="project" value="UniProtKB-ARBA"/>
</dbReference>
<evidence type="ECO:0000256" key="3">
    <source>
        <dbReference type="ARBA" id="ARBA00022729"/>
    </source>
</evidence>
<dbReference type="RefSeq" id="WP_111219470.1">
    <property type="nucleotide sequence ID" value="NZ_CP117256.1"/>
</dbReference>
<name>A0AAF1KU00_9HYPH</name>
<dbReference type="GO" id="GO:0030313">
    <property type="term" value="C:cell envelope"/>
    <property type="evidence" value="ECO:0007669"/>
    <property type="project" value="UniProtKB-SubCell"/>
</dbReference>
<comment type="subcellular location">
    <subcellularLocation>
        <location evidence="1">Cell envelope</location>
    </subcellularLocation>
</comment>
<evidence type="ECO:0000313" key="6">
    <source>
        <dbReference type="EMBL" id="WFR97855.1"/>
    </source>
</evidence>
<organism evidence="6 7">
    <name type="scientific">Rhizobium tumorigenes</name>
    <dbReference type="NCBI Taxonomy" id="2041385"/>
    <lineage>
        <taxon>Bacteria</taxon>
        <taxon>Pseudomonadati</taxon>
        <taxon>Pseudomonadota</taxon>
        <taxon>Alphaproteobacteria</taxon>
        <taxon>Hyphomicrobiales</taxon>
        <taxon>Rhizobiaceae</taxon>
        <taxon>Rhizobium/Agrobacterium group</taxon>
        <taxon>Rhizobium</taxon>
    </lineage>
</organism>
<keyword evidence="6" id="KW-0614">Plasmid</keyword>
<dbReference type="PANTHER" id="PTHR46847:SF1">
    <property type="entry name" value="D-ALLOSE-BINDING PERIPLASMIC PROTEIN-RELATED"/>
    <property type="match status" value="1"/>
</dbReference>
<feature type="signal peptide" evidence="4">
    <location>
        <begin position="1"/>
        <end position="20"/>
    </location>
</feature>
<dbReference type="SUPFAM" id="SSF53822">
    <property type="entry name" value="Periplasmic binding protein-like I"/>
    <property type="match status" value="1"/>
</dbReference>
<feature type="domain" description="Periplasmic binding protein" evidence="5">
    <location>
        <begin position="23"/>
        <end position="283"/>
    </location>
</feature>
<protein>
    <submittedName>
        <fullName evidence="6">Substrate-binding domain-containing protein</fullName>
    </submittedName>
</protein>
<reference evidence="6 7" key="1">
    <citation type="journal article" date="2018" name="Sci. Rep.">
        <title>Rhizobium tumorigenes sp. nov., a novel plant tumorigenic bacterium isolated from cane gall tumors on thornless blackberry.</title>
        <authorList>
            <person name="Kuzmanovi N."/>
            <person name="Smalla K."/>
            <person name="Gronow S."/>
            <person name="PuBawska J."/>
        </authorList>
    </citation>
    <scope>NUCLEOTIDE SEQUENCE [LARGE SCALE GENOMIC DNA]</scope>
    <source>
        <strain evidence="6 7">1078</strain>
    </source>
</reference>
<evidence type="ECO:0000256" key="1">
    <source>
        <dbReference type="ARBA" id="ARBA00004196"/>
    </source>
</evidence>
<proteinExistence type="inferred from homology"/>
<dbReference type="InterPro" id="IPR025997">
    <property type="entry name" value="SBP_2_dom"/>
</dbReference>
<comment type="similarity">
    <text evidence="2">Belongs to the bacterial solute-binding protein 2 family.</text>
</comment>
<dbReference type="InterPro" id="IPR028082">
    <property type="entry name" value="Peripla_BP_I"/>
</dbReference>
<dbReference type="PANTHER" id="PTHR46847">
    <property type="entry name" value="D-ALLOSE-BINDING PERIPLASMIC PROTEIN-RELATED"/>
    <property type="match status" value="1"/>
</dbReference>
<evidence type="ECO:0000256" key="4">
    <source>
        <dbReference type="SAM" id="SignalP"/>
    </source>
</evidence>
<dbReference type="Gene3D" id="3.40.50.2300">
    <property type="match status" value="2"/>
</dbReference>
<dbReference type="KEGG" id="rtu:PR017_18265"/>
<keyword evidence="7" id="KW-1185">Reference proteome</keyword>
<feature type="chain" id="PRO_5042017156" evidence="4">
    <location>
        <begin position="21"/>
        <end position="309"/>
    </location>
</feature>